<dbReference type="SUPFAM" id="SSF143422">
    <property type="entry name" value="Transposase IS200-like"/>
    <property type="match status" value="1"/>
</dbReference>
<dbReference type="KEGG" id="aon:DEH84_03400"/>
<feature type="domain" description="Transposase IS200-like" evidence="2">
    <location>
        <begin position="9"/>
        <end position="124"/>
    </location>
</feature>
<reference evidence="3 4" key="1">
    <citation type="submission" date="2018-05" db="EMBL/GenBank/DDBJ databases">
        <title>complete genome sequence of Aquabacterium olei NBRC 110486.</title>
        <authorList>
            <person name="Tang B."/>
            <person name="Chang J."/>
            <person name="Zhang L."/>
            <person name="Yang H."/>
        </authorList>
    </citation>
    <scope>NUCLEOTIDE SEQUENCE [LARGE SCALE GENOMIC DNA]</scope>
    <source>
        <strain evidence="3 4">NBRC 110486</strain>
    </source>
</reference>
<dbReference type="PANTHER" id="PTHR34322">
    <property type="entry name" value="TRANSPOSASE, Y1_TNP DOMAIN-CONTAINING"/>
    <property type="match status" value="1"/>
</dbReference>
<dbReference type="InterPro" id="IPR002686">
    <property type="entry name" value="Transposase_17"/>
</dbReference>
<dbReference type="EMBL" id="CP029210">
    <property type="protein sequence ID" value="AWI52570.1"/>
    <property type="molecule type" value="Genomic_DNA"/>
</dbReference>
<dbReference type="GO" id="GO:0003677">
    <property type="term" value="F:DNA binding"/>
    <property type="evidence" value="ECO:0007669"/>
    <property type="project" value="InterPro"/>
</dbReference>
<dbReference type="Proteomes" id="UP000244892">
    <property type="component" value="Chromosome"/>
</dbReference>
<gene>
    <name evidence="3" type="ORF">DEH84_03400</name>
</gene>
<name>A0A2U8FNL9_9BURK</name>
<proteinExistence type="predicted"/>
<dbReference type="PANTHER" id="PTHR34322:SF2">
    <property type="entry name" value="TRANSPOSASE IS200-LIKE DOMAIN-CONTAINING PROTEIN"/>
    <property type="match status" value="1"/>
</dbReference>
<dbReference type="GO" id="GO:0004803">
    <property type="term" value="F:transposase activity"/>
    <property type="evidence" value="ECO:0007669"/>
    <property type="project" value="InterPro"/>
</dbReference>
<organism evidence="3 4">
    <name type="scientific">Aquabacterium olei</name>
    <dbReference type="NCBI Taxonomy" id="1296669"/>
    <lineage>
        <taxon>Bacteria</taxon>
        <taxon>Pseudomonadati</taxon>
        <taxon>Pseudomonadota</taxon>
        <taxon>Betaproteobacteria</taxon>
        <taxon>Burkholderiales</taxon>
        <taxon>Aquabacterium</taxon>
    </lineage>
</organism>
<evidence type="ECO:0000259" key="2">
    <source>
        <dbReference type="SMART" id="SM01321"/>
    </source>
</evidence>
<dbReference type="Pfam" id="PF01797">
    <property type="entry name" value="Y1_Tnp"/>
    <property type="match status" value="1"/>
</dbReference>
<protein>
    <submittedName>
        <fullName evidence="3">Transposase</fullName>
    </submittedName>
</protein>
<dbReference type="RefSeq" id="WP_109034775.1">
    <property type="nucleotide sequence ID" value="NZ_CP029210.1"/>
</dbReference>
<feature type="compositionally biased region" description="Basic residues" evidence="1">
    <location>
        <begin position="217"/>
        <end position="227"/>
    </location>
</feature>
<keyword evidence="4" id="KW-1185">Reference proteome</keyword>
<feature type="compositionally biased region" description="Polar residues" evidence="1">
    <location>
        <begin position="228"/>
        <end position="237"/>
    </location>
</feature>
<dbReference type="SMART" id="SM01321">
    <property type="entry name" value="Y1_Tnp"/>
    <property type="match status" value="1"/>
</dbReference>
<accession>A0A2U8FNL9</accession>
<feature type="region of interest" description="Disordered" evidence="1">
    <location>
        <begin position="212"/>
        <end position="237"/>
    </location>
</feature>
<dbReference type="InterPro" id="IPR036515">
    <property type="entry name" value="Transposase_17_sf"/>
</dbReference>
<dbReference type="GO" id="GO:0006313">
    <property type="term" value="P:DNA transposition"/>
    <property type="evidence" value="ECO:0007669"/>
    <property type="project" value="InterPro"/>
</dbReference>
<dbReference type="OrthoDB" id="9814067at2"/>
<evidence type="ECO:0000256" key="1">
    <source>
        <dbReference type="SAM" id="MobiDB-lite"/>
    </source>
</evidence>
<dbReference type="AlphaFoldDB" id="A0A2U8FNL9"/>
<evidence type="ECO:0000313" key="3">
    <source>
        <dbReference type="EMBL" id="AWI52570.1"/>
    </source>
</evidence>
<dbReference type="Gene3D" id="3.30.70.1290">
    <property type="entry name" value="Transposase IS200-like"/>
    <property type="match status" value="1"/>
</dbReference>
<evidence type="ECO:0000313" key="4">
    <source>
        <dbReference type="Proteomes" id="UP000244892"/>
    </source>
</evidence>
<sequence>MARLPRLGVPGWPHLVVQRVHEGQLLARDDTDRAALLGALREAARLHGLAVHAYALCPDHLHLLATPAQEDSLSLTMQALGRRYVAGYNRRHGRHGGLWSGRFRAAVLDPVQFLLPAMVFVEQHGVRAGLVHREEDERWSSARHHLGLMTDPLIADHALFWALGNTPFEREAAWRRRLEEGLSEAERQRLADAMHKGWALVDDAKQAALQQLAGRPVRPRPRGRPKKTVSSAVSIDQ</sequence>